<keyword evidence="3" id="KW-1185">Reference proteome</keyword>
<dbReference type="InterPro" id="IPR011009">
    <property type="entry name" value="Kinase-like_dom_sf"/>
</dbReference>
<dbReference type="SUPFAM" id="SSF56112">
    <property type="entry name" value="Protein kinase-like (PK-like)"/>
    <property type="match status" value="1"/>
</dbReference>
<comment type="caution">
    <text evidence="2">The sequence shown here is derived from an EMBL/GenBank/DDBJ whole genome shotgun (WGS) entry which is preliminary data.</text>
</comment>
<protein>
    <submittedName>
        <fullName evidence="2">Unnamed protein product</fullName>
    </submittedName>
</protein>
<evidence type="ECO:0000313" key="3">
    <source>
        <dbReference type="Proteomes" id="UP001165121"/>
    </source>
</evidence>
<feature type="compositionally biased region" description="Low complexity" evidence="1">
    <location>
        <begin position="170"/>
        <end position="180"/>
    </location>
</feature>
<proteinExistence type="predicted"/>
<name>A0A9W7CXU4_9STRA</name>
<feature type="region of interest" description="Disordered" evidence="1">
    <location>
        <begin position="100"/>
        <end position="210"/>
    </location>
</feature>
<evidence type="ECO:0000313" key="2">
    <source>
        <dbReference type="EMBL" id="GMF44787.1"/>
    </source>
</evidence>
<accession>A0A9W7CXU4</accession>
<feature type="compositionally biased region" description="Polar residues" evidence="1">
    <location>
        <begin position="142"/>
        <end position="155"/>
    </location>
</feature>
<dbReference type="Gene3D" id="1.10.510.10">
    <property type="entry name" value="Transferase(Phosphotransferase) domain 1"/>
    <property type="match status" value="1"/>
</dbReference>
<dbReference type="EMBL" id="BSXT01001730">
    <property type="protein sequence ID" value="GMF44787.1"/>
    <property type="molecule type" value="Genomic_DNA"/>
</dbReference>
<gene>
    <name evidence="2" type="ORF">Pfra01_001576900</name>
</gene>
<dbReference type="AlphaFoldDB" id="A0A9W7CXU4"/>
<evidence type="ECO:0000256" key="1">
    <source>
        <dbReference type="SAM" id="MobiDB-lite"/>
    </source>
</evidence>
<sequence>MYEVSILKEPKKFAECVKVVRNFLIHHHETISTESSSLLQALARIRDFCHGPNWKYSGKVRSLLLGMLSEDPVERFTINQVLEHPWLVVEGLLLPRSASASHSESRKSSPVKTKAPHGPPLSAAARIPNDSVSDASVHPLPVSSTDPTPGVSSAPGTPRSHHHSAGSQAKLSLPSLSPEKPSSRCSPERKGSPDKLAFGVTRGVTTKGDI</sequence>
<dbReference type="Proteomes" id="UP001165121">
    <property type="component" value="Unassembled WGS sequence"/>
</dbReference>
<reference evidence="2" key="1">
    <citation type="submission" date="2023-04" db="EMBL/GenBank/DDBJ databases">
        <title>Phytophthora fragariaefolia NBRC 109709.</title>
        <authorList>
            <person name="Ichikawa N."/>
            <person name="Sato H."/>
            <person name="Tonouchi N."/>
        </authorList>
    </citation>
    <scope>NUCLEOTIDE SEQUENCE</scope>
    <source>
        <strain evidence="2">NBRC 109709</strain>
    </source>
</reference>
<organism evidence="2 3">
    <name type="scientific">Phytophthora fragariaefolia</name>
    <dbReference type="NCBI Taxonomy" id="1490495"/>
    <lineage>
        <taxon>Eukaryota</taxon>
        <taxon>Sar</taxon>
        <taxon>Stramenopiles</taxon>
        <taxon>Oomycota</taxon>
        <taxon>Peronosporomycetes</taxon>
        <taxon>Peronosporales</taxon>
        <taxon>Peronosporaceae</taxon>
        <taxon>Phytophthora</taxon>
    </lineage>
</organism>